<dbReference type="Gene3D" id="1.20.58.1040">
    <property type="match status" value="1"/>
</dbReference>
<proteinExistence type="inferred from homology"/>
<comment type="function">
    <text evidence="9">Splits internally a 1,3-beta-glucan molecule and transfers the newly generated reducing end (the donor) to the non-reducing end of another 1,3-beta-glucan molecule (the acceptor) forming a 1,3-beta linkage, resulting in the elongation of 1,3-beta-glucan chains in the cell wall.</text>
</comment>
<dbReference type="InterPro" id="IPR012946">
    <property type="entry name" value="X8"/>
</dbReference>
<keyword evidence="6" id="KW-1015">Disulfide bond</keyword>
<reference evidence="13" key="1">
    <citation type="submission" date="2022-06" db="EMBL/GenBank/DDBJ databases">
        <title>Complete genome sequences of two strains of the flax pathogen Septoria linicola.</title>
        <authorList>
            <person name="Lapalu N."/>
            <person name="Simon A."/>
            <person name="Demenou B."/>
            <person name="Paumier D."/>
            <person name="Guillot M.-P."/>
            <person name="Gout L."/>
            <person name="Valade R."/>
        </authorList>
    </citation>
    <scope>NUCLEOTIDE SEQUENCE</scope>
    <source>
        <strain evidence="13">SE15195</strain>
    </source>
</reference>
<evidence type="ECO:0000256" key="5">
    <source>
        <dbReference type="ARBA" id="ARBA00023136"/>
    </source>
</evidence>
<evidence type="ECO:0000313" key="13">
    <source>
        <dbReference type="EMBL" id="USW59297.1"/>
    </source>
</evidence>
<dbReference type="PANTHER" id="PTHR31468">
    <property type="entry name" value="1,3-BETA-GLUCANOSYLTRANSFERASE GAS1"/>
    <property type="match status" value="1"/>
</dbReference>
<evidence type="ECO:0000313" key="14">
    <source>
        <dbReference type="Proteomes" id="UP001056384"/>
    </source>
</evidence>
<feature type="transmembrane region" description="Helical" evidence="11">
    <location>
        <begin position="520"/>
        <end position="539"/>
    </location>
</feature>
<dbReference type="InterPro" id="IPR004886">
    <property type="entry name" value="Glucanosyltransferase"/>
</dbReference>
<dbReference type="PANTHER" id="PTHR31468:SF2">
    <property type="entry name" value="1,3-BETA-GLUCANOSYLTRANSFERASE GAS1"/>
    <property type="match status" value="1"/>
</dbReference>
<dbReference type="Proteomes" id="UP001056384">
    <property type="component" value="Chromosome 12"/>
</dbReference>
<dbReference type="Pfam" id="PF07983">
    <property type="entry name" value="X8"/>
    <property type="match status" value="1"/>
</dbReference>
<evidence type="ECO:0000256" key="10">
    <source>
        <dbReference type="SAM" id="MobiDB-lite"/>
    </source>
</evidence>
<dbReference type="EC" id="2.4.1.-" evidence="9"/>
<gene>
    <name evidence="13" type="ORF">Slin15195_G126160</name>
</gene>
<evidence type="ECO:0000256" key="6">
    <source>
        <dbReference type="ARBA" id="ARBA00023157"/>
    </source>
</evidence>
<evidence type="ECO:0000256" key="7">
    <source>
        <dbReference type="ARBA" id="ARBA00023180"/>
    </source>
</evidence>
<evidence type="ECO:0000256" key="8">
    <source>
        <dbReference type="ARBA" id="ARBA00023288"/>
    </source>
</evidence>
<keyword evidence="9" id="KW-0808">Transferase</keyword>
<feature type="domain" description="X8" evidence="12">
    <location>
        <begin position="380"/>
        <end position="470"/>
    </location>
</feature>
<dbReference type="EMBL" id="CP099429">
    <property type="protein sequence ID" value="USW59297.1"/>
    <property type="molecule type" value="Genomic_DNA"/>
</dbReference>
<keyword evidence="7" id="KW-0325">Glycoprotein</keyword>
<dbReference type="OrthoDB" id="421038at2759"/>
<dbReference type="FunFam" id="3.20.20.80:FF:000038">
    <property type="entry name" value="1,3-beta-glucanosyltransferase"/>
    <property type="match status" value="1"/>
</dbReference>
<keyword evidence="4 9" id="KW-0732">Signal</keyword>
<dbReference type="Pfam" id="PF03198">
    <property type="entry name" value="Glyco_hydro_72"/>
    <property type="match status" value="1"/>
</dbReference>
<keyword evidence="11" id="KW-0812">Transmembrane</keyword>
<dbReference type="GO" id="GO:0031505">
    <property type="term" value="P:fungal-type cell wall organization"/>
    <property type="evidence" value="ECO:0007669"/>
    <property type="project" value="TreeGrafter"/>
</dbReference>
<evidence type="ECO:0000256" key="3">
    <source>
        <dbReference type="ARBA" id="ARBA00022622"/>
    </source>
</evidence>
<dbReference type="Gene3D" id="3.20.20.80">
    <property type="entry name" value="Glycosidases"/>
    <property type="match status" value="1"/>
</dbReference>
<dbReference type="SUPFAM" id="SSF51445">
    <property type="entry name" value="(Trans)glycosidases"/>
    <property type="match status" value="1"/>
</dbReference>
<feature type="chain" id="PRO_5040532912" description="1,3-beta-glucanosyltransferase" evidence="9">
    <location>
        <begin position="20"/>
        <end position="540"/>
    </location>
</feature>
<comment type="similarity">
    <text evidence="2 9">Belongs to the glycosyl hydrolase 72 family.</text>
</comment>
<keyword evidence="14" id="KW-1185">Reference proteome</keyword>
<feature type="signal peptide" evidence="9">
    <location>
        <begin position="1"/>
        <end position="19"/>
    </location>
</feature>
<sequence>MRSFAFASAAAALASSAAAADLPSIVIKGSKFFYENNGTQFFMRGVAYQQDYSGNGTTSSDQTYRDPLSDASACKRDIPYLQELYTNTIRVYAINPDEDHDECMTALADAGIYVVADLSAPVDGSSINRNDPQWNDALYERYTSVVDVMAKYTNTLGFFAGNEVSNQANNTDASAFVKAAVRDTKAYIKAQNYRTIGVGYATNDDADIRVDMEEYFNCGDADSAIDFWGYNIYSWCGESSYTKSGYDVRTKEFSSYSVPVFFAEYGCNEVQPRPFTEVGALYGDEMTPVWSGGIVYMYFQEANDYGLVTVDGNNVDTNQDFDNLKSELAKISPSGVNSADYSPTNTAAACPSQGSSWNAKASPLPPSPNKELCNCMYNSLACVVTSQTDTDDYGDLFGTVCGYGDDVCAGLAANASTGTYGAYSMCNSTEQLAFAFNQYYLSQNSAADACDFKGAATLKSATSASGSCETLISEAGTAGTGVVTSSPTANSNQQGSSGGSGSTSSGAAAPLGVPTAGASLLPMAFIVALGMISGAGMILL</sequence>
<keyword evidence="8 9" id="KW-0449">Lipoprotein</keyword>
<dbReference type="SMART" id="SM00768">
    <property type="entry name" value="X8"/>
    <property type="match status" value="1"/>
</dbReference>
<dbReference type="AlphaFoldDB" id="A0A9Q9EQX9"/>
<dbReference type="GO" id="GO:0098552">
    <property type="term" value="C:side of membrane"/>
    <property type="evidence" value="ECO:0007669"/>
    <property type="project" value="UniProtKB-KW"/>
</dbReference>
<keyword evidence="3 9" id="KW-0336">GPI-anchor</keyword>
<evidence type="ECO:0000259" key="12">
    <source>
        <dbReference type="SMART" id="SM00768"/>
    </source>
</evidence>
<evidence type="ECO:0000256" key="9">
    <source>
        <dbReference type="RuleBase" id="RU361209"/>
    </source>
</evidence>
<protein>
    <recommendedName>
        <fullName evidence="9">1,3-beta-glucanosyltransferase</fullName>
        <ecNumber evidence="9">2.4.1.-</ecNumber>
    </recommendedName>
</protein>
<organism evidence="13 14">
    <name type="scientific">Septoria linicola</name>
    <dbReference type="NCBI Taxonomy" id="215465"/>
    <lineage>
        <taxon>Eukaryota</taxon>
        <taxon>Fungi</taxon>
        <taxon>Dikarya</taxon>
        <taxon>Ascomycota</taxon>
        <taxon>Pezizomycotina</taxon>
        <taxon>Dothideomycetes</taxon>
        <taxon>Dothideomycetidae</taxon>
        <taxon>Mycosphaerellales</taxon>
        <taxon>Mycosphaerellaceae</taxon>
        <taxon>Septoria</taxon>
    </lineage>
</organism>
<accession>A0A9Q9EQX9</accession>
<evidence type="ECO:0000256" key="1">
    <source>
        <dbReference type="ARBA" id="ARBA00004609"/>
    </source>
</evidence>
<evidence type="ECO:0000256" key="4">
    <source>
        <dbReference type="ARBA" id="ARBA00022729"/>
    </source>
</evidence>
<dbReference type="GO" id="GO:0042124">
    <property type="term" value="F:1,3-beta-glucanosyltransferase activity"/>
    <property type="evidence" value="ECO:0007669"/>
    <property type="project" value="TreeGrafter"/>
</dbReference>
<feature type="region of interest" description="Disordered" evidence="10">
    <location>
        <begin position="482"/>
        <end position="504"/>
    </location>
</feature>
<dbReference type="GO" id="GO:0016787">
    <property type="term" value="F:hydrolase activity"/>
    <property type="evidence" value="ECO:0007669"/>
    <property type="project" value="UniProtKB-KW"/>
</dbReference>
<dbReference type="InterPro" id="IPR017853">
    <property type="entry name" value="GH"/>
</dbReference>
<name>A0A9Q9EQX9_9PEZI</name>
<dbReference type="GO" id="GO:0071970">
    <property type="term" value="P:fungal-type cell wall (1-&gt;3)-beta-D-glucan biosynthetic process"/>
    <property type="evidence" value="ECO:0007669"/>
    <property type="project" value="TreeGrafter"/>
</dbReference>
<keyword evidence="13" id="KW-0378">Hydrolase</keyword>
<dbReference type="GO" id="GO:0005886">
    <property type="term" value="C:plasma membrane"/>
    <property type="evidence" value="ECO:0007669"/>
    <property type="project" value="UniProtKB-SubCell"/>
</dbReference>
<comment type="subcellular location">
    <subcellularLocation>
        <location evidence="1 9">Cell membrane</location>
        <topology evidence="1 9">Lipid-anchor</topology>
        <topology evidence="1 9">GPI-anchor</topology>
    </subcellularLocation>
</comment>
<keyword evidence="5 9" id="KW-0472">Membrane</keyword>
<evidence type="ECO:0000256" key="11">
    <source>
        <dbReference type="SAM" id="Phobius"/>
    </source>
</evidence>
<evidence type="ECO:0000256" key="2">
    <source>
        <dbReference type="ARBA" id="ARBA00007528"/>
    </source>
</evidence>
<keyword evidence="11" id="KW-1133">Transmembrane helix</keyword>